<keyword evidence="2" id="KW-1185">Reference proteome</keyword>
<evidence type="ECO:0000313" key="2">
    <source>
        <dbReference type="Proteomes" id="UP000321085"/>
    </source>
</evidence>
<comment type="caution">
    <text evidence="1">The sequence shown here is derived from an EMBL/GenBank/DDBJ whole genome shotgun (WGS) entry which is preliminary data.</text>
</comment>
<name>A0A512BVB4_9HYPH</name>
<protein>
    <submittedName>
        <fullName evidence="1">Uncharacterized protein</fullName>
    </submittedName>
</protein>
<sequence>MVKISAAVSGPQTMPHAVRSGLSTRMAMRSRCNGTPILVNLSASPEVTATALPDRRAGPINHAASSSLSDVPSSETALLQNGTMVSIQDQKWARMLRLH</sequence>
<reference evidence="1 2" key="1">
    <citation type="submission" date="2019-07" db="EMBL/GenBank/DDBJ databases">
        <title>Whole genome shotgun sequence of Microvirga aerophila NBRC 106136.</title>
        <authorList>
            <person name="Hosoyama A."/>
            <person name="Uohara A."/>
            <person name="Ohji S."/>
            <person name="Ichikawa N."/>
        </authorList>
    </citation>
    <scope>NUCLEOTIDE SEQUENCE [LARGE SCALE GENOMIC DNA]</scope>
    <source>
        <strain evidence="1 2">NBRC 106136</strain>
    </source>
</reference>
<gene>
    <name evidence="1" type="ORF">MAE02_36020</name>
</gene>
<accession>A0A512BVB4</accession>
<organism evidence="1 2">
    <name type="scientific">Microvirga aerophila</name>
    <dbReference type="NCBI Taxonomy" id="670291"/>
    <lineage>
        <taxon>Bacteria</taxon>
        <taxon>Pseudomonadati</taxon>
        <taxon>Pseudomonadota</taxon>
        <taxon>Alphaproteobacteria</taxon>
        <taxon>Hyphomicrobiales</taxon>
        <taxon>Methylobacteriaceae</taxon>
        <taxon>Microvirga</taxon>
    </lineage>
</organism>
<dbReference type="AlphaFoldDB" id="A0A512BVB4"/>
<dbReference type="Proteomes" id="UP000321085">
    <property type="component" value="Unassembled WGS sequence"/>
</dbReference>
<dbReference type="EMBL" id="BJYU01000050">
    <property type="protein sequence ID" value="GEO15906.1"/>
    <property type="molecule type" value="Genomic_DNA"/>
</dbReference>
<evidence type="ECO:0000313" key="1">
    <source>
        <dbReference type="EMBL" id="GEO15906.1"/>
    </source>
</evidence>
<proteinExistence type="predicted"/>